<keyword evidence="2" id="KW-1185">Reference proteome</keyword>
<comment type="caution">
    <text evidence="1">The sequence shown here is derived from an EMBL/GenBank/DDBJ whole genome shotgun (WGS) entry which is preliminary data.</text>
</comment>
<organism evidence="1 2">
    <name type="scientific">Haematococcus lacustris</name>
    <name type="common">Green alga</name>
    <name type="synonym">Haematococcus pluvialis</name>
    <dbReference type="NCBI Taxonomy" id="44745"/>
    <lineage>
        <taxon>Eukaryota</taxon>
        <taxon>Viridiplantae</taxon>
        <taxon>Chlorophyta</taxon>
        <taxon>core chlorophytes</taxon>
        <taxon>Chlorophyceae</taxon>
        <taxon>CS clade</taxon>
        <taxon>Chlamydomonadales</taxon>
        <taxon>Haematococcaceae</taxon>
        <taxon>Haematococcus</taxon>
    </lineage>
</organism>
<evidence type="ECO:0000313" key="1">
    <source>
        <dbReference type="EMBL" id="GFH32254.1"/>
    </source>
</evidence>
<sequence length="85" mass="9313">MARYQDVDCVISNAAYIVAQAFIPFLIKEAQRKQGVDRPSLIMVNSFGGKGRFATGTATYSLGMRVVKLGTTFPDSSQRELGPHM</sequence>
<dbReference type="Proteomes" id="UP000485058">
    <property type="component" value="Unassembled WGS sequence"/>
</dbReference>
<dbReference type="EMBL" id="BLLF01006438">
    <property type="protein sequence ID" value="GFH32254.1"/>
    <property type="molecule type" value="Genomic_DNA"/>
</dbReference>
<accession>A0A6A0AJS9</accession>
<gene>
    <name evidence="1" type="ORF">HaLaN_31444</name>
</gene>
<reference evidence="1 2" key="1">
    <citation type="submission" date="2020-02" db="EMBL/GenBank/DDBJ databases">
        <title>Draft genome sequence of Haematococcus lacustris strain NIES-144.</title>
        <authorList>
            <person name="Morimoto D."/>
            <person name="Nakagawa S."/>
            <person name="Yoshida T."/>
            <person name="Sawayama S."/>
        </authorList>
    </citation>
    <scope>NUCLEOTIDE SEQUENCE [LARGE SCALE GENOMIC DNA]</scope>
    <source>
        <strain evidence="1 2">NIES-144</strain>
    </source>
</reference>
<proteinExistence type="predicted"/>
<feature type="non-terminal residue" evidence="1">
    <location>
        <position position="85"/>
    </location>
</feature>
<dbReference type="AlphaFoldDB" id="A0A6A0AJS9"/>
<protein>
    <submittedName>
        <fullName evidence="1">Uncharacterized protein</fullName>
    </submittedName>
</protein>
<feature type="non-terminal residue" evidence="1">
    <location>
        <position position="1"/>
    </location>
</feature>
<name>A0A6A0AJS9_HAELA</name>
<evidence type="ECO:0000313" key="2">
    <source>
        <dbReference type="Proteomes" id="UP000485058"/>
    </source>
</evidence>